<dbReference type="EMBL" id="PVXP01000035">
    <property type="protein sequence ID" value="PRR84721.1"/>
    <property type="molecule type" value="Genomic_DNA"/>
</dbReference>
<feature type="transmembrane region" description="Helical" evidence="1">
    <location>
        <begin position="145"/>
        <end position="168"/>
    </location>
</feature>
<keyword evidence="1" id="KW-0812">Transmembrane</keyword>
<evidence type="ECO:0000313" key="2">
    <source>
        <dbReference type="EMBL" id="PRR84721.1"/>
    </source>
</evidence>
<name>A0A2T0BLG6_9CLOT</name>
<evidence type="ECO:0000313" key="3">
    <source>
        <dbReference type="Proteomes" id="UP000237798"/>
    </source>
</evidence>
<feature type="transmembrane region" description="Helical" evidence="1">
    <location>
        <begin position="237"/>
        <end position="259"/>
    </location>
</feature>
<evidence type="ECO:0000256" key="1">
    <source>
        <dbReference type="SAM" id="Phobius"/>
    </source>
</evidence>
<proteinExistence type="predicted"/>
<feature type="transmembrane region" description="Helical" evidence="1">
    <location>
        <begin position="59"/>
        <end position="85"/>
    </location>
</feature>
<comment type="caution">
    <text evidence="2">The sequence shown here is derived from an EMBL/GenBank/DDBJ whole genome shotgun (WGS) entry which is preliminary data.</text>
</comment>
<reference evidence="2 3" key="1">
    <citation type="submission" date="2018-03" db="EMBL/GenBank/DDBJ databases">
        <title>Genome sequence of Clostridium luticellarii DSM 29923.</title>
        <authorList>
            <person name="Poehlein A."/>
            <person name="Daniel R."/>
        </authorList>
    </citation>
    <scope>NUCLEOTIDE SEQUENCE [LARGE SCALE GENOMIC DNA]</scope>
    <source>
        <strain evidence="2 3">DSM 29923</strain>
    </source>
</reference>
<accession>A0A2T0BLG6</accession>
<keyword evidence="3" id="KW-1185">Reference proteome</keyword>
<dbReference type="AlphaFoldDB" id="A0A2T0BLG6"/>
<sequence>MRELLRLIKCEFWKLKRKKFILFVIIAAFLFPIPITYLMTTPSMMERYVNSKDAFDGLFNIILGYGVQFLLPCIIGVIAAILFFMERDNDTFKNLRTIPITSTQIILVKIMVLFLLGIVFSVASTAATALCGMVNFQVYGLGYKLFLAVETGIFITAGTLPLIVLVVFFSRTYIFSVLLCIFYSVLNMSATALFDTLPKTMLLILPTPLTTFWIAGDMESHGINMNLDQMAGLIPSTLQVIITLGIMSAISILLIVYLYRKWGE</sequence>
<feature type="transmembrane region" description="Helical" evidence="1">
    <location>
        <begin position="173"/>
        <end position="194"/>
    </location>
</feature>
<dbReference type="Proteomes" id="UP000237798">
    <property type="component" value="Unassembled WGS sequence"/>
</dbReference>
<keyword evidence="1" id="KW-0472">Membrane</keyword>
<gene>
    <name evidence="2" type="ORF">CLLU_23370</name>
</gene>
<dbReference type="Pfam" id="PF12730">
    <property type="entry name" value="ABC2_membrane_4"/>
    <property type="match status" value="1"/>
</dbReference>
<keyword evidence="1" id="KW-1133">Transmembrane helix</keyword>
<protein>
    <submittedName>
        <fullName evidence="2">ABC-2 family transporter protein</fullName>
    </submittedName>
</protein>
<organism evidence="2 3">
    <name type="scientific">Clostridium luticellarii</name>
    <dbReference type="NCBI Taxonomy" id="1691940"/>
    <lineage>
        <taxon>Bacteria</taxon>
        <taxon>Bacillati</taxon>
        <taxon>Bacillota</taxon>
        <taxon>Clostridia</taxon>
        <taxon>Eubacteriales</taxon>
        <taxon>Clostridiaceae</taxon>
        <taxon>Clostridium</taxon>
    </lineage>
</organism>
<feature type="transmembrane region" description="Helical" evidence="1">
    <location>
        <begin position="20"/>
        <end position="39"/>
    </location>
</feature>
<feature type="transmembrane region" description="Helical" evidence="1">
    <location>
        <begin position="106"/>
        <end position="139"/>
    </location>
</feature>